<accession>A0A2W5IHP0</accession>
<dbReference type="InterPro" id="IPR013762">
    <property type="entry name" value="Integrase-like_cat_sf"/>
</dbReference>
<comment type="caution">
    <text evidence="12">The sequence shown here is derived from an EMBL/GenBank/DDBJ whole genome shotgun (WGS) entry which is preliminary data.</text>
</comment>
<dbReference type="EMBL" id="QFOZ01000001">
    <property type="protein sequence ID" value="PZP89804.1"/>
    <property type="molecule type" value="Genomic_DNA"/>
</dbReference>
<evidence type="ECO:0000256" key="5">
    <source>
        <dbReference type="ARBA" id="ARBA00022908"/>
    </source>
</evidence>
<organism evidence="12 13">
    <name type="scientific">Lawsonella clevelandensis</name>
    <dbReference type="NCBI Taxonomy" id="1528099"/>
    <lineage>
        <taxon>Bacteria</taxon>
        <taxon>Bacillati</taxon>
        <taxon>Actinomycetota</taxon>
        <taxon>Actinomycetes</taxon>
        <taxon>Mycobacteriales</taxon>
        <taxon>Lawsonellaceae</taxon>
        <taxon>Lawsonella</taxon>
    </lineage>
</organism>
<dbReference type="SUPFAM" id="SSF47823">
    <property type="entry name" value="lambda integrase-like, N-terminal domain"/>
    <property type="match status" value="1"/>
</dbReference>
<feature type="domain" description="Core-binding (CB)" evidence="11">
    <location>
        <begin position="17"/>
        <end position="113"/>
    </location>
</feature>
<feature type="active site" evidence="9">
    <location>
        <position position="299"/>
    </location>
</feature>
<feature type="active site" description="O-(3'-phospho-DNA)-tyrosine intermediate" evidence="9">
    <location>
        <position position="308"/>
    </location>
</feature>
<dbReference type="Proteomes" id="UP000248606">
    <property type="component" value="Unassembled WGS sequence"/>
</dbReference>
<evidence type="ECO:0000256" key="4">
    <source>
        <dbReference type="ARBA" id="ARBA00022829"/>
    </source>
</evidence>
<dbReference type="GO" id="GO:0006313">
    <property type="term" value="P:DNA transposition"/>
    <property type="evidence" value="ECO:0007669"/>
    <property type="project" value="UniProtKB-UniRule"/>
</dbReference>
<dbReference type="SUPFAM" id="SSF56349">
    <property type="entry name" value="DNA breaking-rejoining enzymes"/>
    <property type="match status" value="1"/>
</dbReference>
<feature type="active site" evidence="9">
    <location>
        <position position="273"/>
    </location>
</feature>
<dbReference type="InterPro" id="IPR023009">
    <property type="entry name" value="Tyrosine_recombinase_XerC/XerD"/>
</dbReference>
<comment type="similarity">
    <text evidence="9">Belongs to the 'phage' integrase family. XerC subfamily.</text>
</comment>
<evidence type="ECO:0000256" key="2">
    <source>
        <dbReference type="ARBA" id="ARBA00022490"/>
    </source>
</evidence>
<dbReference type="InterPro" id="IPR004107">
    <property type="entry name" value="Integrase_SAM-like_N"/>
</dbReference>
<comment type="subcellular location">
    <subcellularLocation>
        <location evidence="1 9">Cytoplasm</location>
    </subcellularLocation>
</comment>
<evidence type="ECO:0000256" key="1">
    <source>
        <dbReference type="ARBA" id="ARBA00004496"/>
    </source>
</evidence>
<keyword evidence="8 9" id="KW-0131">Cell cycle</keyword>
<keyword evidence="6 9" id="KW-0238">DNA-binding</keyword>
<evidence type="ECO:0000313" key="13">
    <source>
        <dbReference type="Proteomes" id="UP000248606"/>
    </source>
</evidence>
<evidence type="ECO:0000313" key="12">
    <source>
        <dbReference type="EMBL" id="PZP89804.1"/>
    </source>
</evidence>
<evidence type="ECO:0000256" key="6">
    <source>
        <dbReference type="ARBA" id="ARBA00023125"/>
    </source>
</evidence>
<feature type="active site" evidence="9">
    <location>
        <position position="178"/>
    </location>
</feature>
<dbReference type="PROSITE" id="PS51898">
    <property type="entry name" value="TYR_RECOMBINASE"/>
    <property type="match status" value="1"/>
</dbReference>
<evidence type="ECO:0000259" key="11">
    <source>
        <dbReference type="PROSITE" id="PS51900"/>
    </source>
</evidence>
<dbReference type="AlphaFoldDB" id="A0A2W5IHP0"/>
<dbReference type="RefSeq" id="WP_290595412.1">
    <property type="nucleotide sequence ID" value="NZ_CAKZIO010000003.1"/>
</dbReference>
<proteinExistence type="inferred from homology"/>
<dbReference type="InterPro" id="IPR002104">
    <property type="entry name" value="Integrase_catalytic"/>
</dbReference>
<dbReference type="InterPro" id="IPR050090">
    <property type="entry name" value="Tyrosine_recombinase_XerCD"/>
</dbReference>
<dbReference type="GO" id="GO:0009037">
    <property type="term" value="F:tyrosine-based site-specific recombinase activity"/>
    <property type="evidence" value="ECO:0007669"/>
    <property type="project" value="UniProtKB-UniRule"/>
</dbReference>
<keyword evidence="5 9" id="KW-0229">DNA integration</keyword>
<protein>
    <recommendedName>
        <fullName evidence="9">Tyrosine recombinase XerC</fullName>
    </recommendedName>
</protein>
<keyword evidence="2 9" id="KW-0963">Cytoplasm</keyword>
<dbReference type="GO" id="GO:0051301">
    <property type="term" value="P:cell division"/>
    <property type="evidence" value="ECO:0007669"/>
    <property type="project" value="UniProtKB-KW"/>
</dbReference>
<gene>
    <name evidence="9" type="primary">xerC</name>
    <name evidence="12" type="ORF">DI579_01170</name>
</gene>
<dbReference type="PROSITE" id="PS51900">
    <property type="entry name" value="CB"/>
    <property type="match status" value="1"/>
</dbReference>
<feature type="domain" description="Tyr recombinase" evidence="10">
    <location>
        <begin position="134"/>
        <end position="321"/>
    </location>
</feature>
<dbReference type="PANTHER" id="PTHR30349">
    <property type="entry name" value="PHAGE INTEGRASE-RELATED"/>
    <property type="match status" value="1"/>
</dbReference>
<dbReference type="GO" id="GO:0007059">
    <property type="term" value="P:chromosome segregation"/>
    <property type="evidence" value="ECO:0007669"/>
    <property type="project" value="UniProtKB-UniRule"/>
</dbReference>
<name>A0A2W5IHP0_9ACTN</name>
<dbReference type="InterPro" id="IPR044068">
    <property type="entry name" value="CB"/>
</dbReference>
<keyword evidence="4 9" id="KW-0159">Chromosome partition</keyword>
<feature type="active site" evidence="9">
    <location>
        <position position="202"/>
    </location>
</feature>
<dbReference type="Pfam" id="PF02899">
    <property type="entry name" value="Phage_int_SAM_1"/>
    <property type="match status" value="1"/>
</dbReference>
<sequence>MGRGQRALTTVYSELPTPWSVDLDEFGDYVAVRLQLSANTQRSYLADCRGLIDFMLRVTQPGVDRTTIAETDWSQLTLPLLRKWLSRDVMRGVAPATIARHVASVRALCGWAVQTGRLASDPSVRLQTPPAKKQLPQVVHQQQMDEVLSHLACAAAEKEPIAIRDWLIVELLYDTGIRVAELVNLDLDSVDEEHRILHVIGKGNKERVVPYGVPAQRALRMWLQDGRPYLSNQRSQHALLLGARGGRIDPRIVRDVVHASTGEIPGGVEVAPHGLRHSAATALLEGGADLRVVQELLGHSSLSTTQLYTHVSPERLRAVHKQAHPRG</sequence>
<evidence type="ECO:0000256" key="8">
    <source>
        <dbReference type="ARBA" id="ARBA00023306"/>
    </source>
</evidence>
<keyword evidence="3 9" id="KW-0132">Cell division</keyword>
<dbReference type="GO" id="GO:0005737">
    <property type="term" value="C:cytoplasm"/>
    <property type="evidence" value="ECO:0007669"/>
    <property type="project" value="UniProtKB-SubCell"/>
</dbReference>
<dbReference type="CDD" id="cd00798">
    <property type="entry name" value="INT_XerDC_C"/>
    <property type="match status" value="1"/>
</dbReference>
<evidence type="ECO:0000259" key="10">
    <source>
        <dbReference type="PROSITE" id="PS51898"/>
    </source>
</evidence>
<comment type="subunit">
    <text evidence="9">Forms a cyclic heterotetrameric complex composed of two molecules of XerC and two molecules of XerD.</text>
</comment>
<dbReference type="InterPro" id="IPR011010">
    <property type="entry name" value="DNA_brk_join_enz"/>
</dbReference>
<reference evidence="12 13" key="1">
    <citation type="submission" date="2017-08" db="EMBL/GenBank/DDBJ databases">
        <title>Infants hospitalized years apart are colonized by the same room-sourced microbial strains.</title>
        <authorList>
            <person name="Brooks B."/>
            <person name="Olm M.R."/>
            <person name="Firek B.A."/>
            <person name="Baker R."/>
            <person name="Thomas B.C."/>
            <person name="Morowitz M.J."/>
            <person name="Banfield J.F."/>
        </authorList>
    </citation>
    <scope>NUCLEOTIDE SEQUENCE [LARGE SCALE GENOMIC DNA]</scope>
    <source>
        <strain evidence="12">S2_006_000_R1_57</strain>
    </source>
</reference>
<keyword evidence="7 9" id="KW-0233">DNA recombination</keyword>
<dbReference type="Gene3D" id="1.10.443.10">
    <property type="entry name" value="Intergrase catalytic core"/>
    <property type="match status" value="1"/>
</dbReference>
<dbReference type="PANTHER" id="PTHR30349:SF77">
    <property type="entry name" value="TYROSINE RECOMBINASE XERC"/>
    <property type="match status" value="1"/>
</dbReference>
<evidence type="ECO:0000256" key="7">
    <source>
        <dbReference type="ARBA" id="ARBA00023172"/>
    </source>
</evidence>
<dbReference type="Gene3D" id="1.10.150.130">
    <property type="match status" value="1"/>
</dbReference>
<dbReference type="InterPro" id="IPR010998">
    <property type="entry name" value="Integrase_recombinase_N"/>
</dbReference>
<dbReference type="GO" id="GO:0003677">
    <property type="term" value="F:DNA binding"/>
    <property type="evidence" value="ECO:0007669"/>
    <property type="project" value="UniProtKB-UniRule"/>
</dbReference>
<dbReference type="Pfam" id="PF00589">
    <property type="entry name" value="Phage_integrase"/>
    <property type="match status" value="1"/>
</dbReference>
<feature type="active site" evidence="9">
    <location>
        <position position="276"/>
    </location>
</feature>
<comment type="function">
    <text evidence="9">Site-specific tyrosine recombinase, which acts by catalyzing the cutting and rejoining of the recombining DNA molecules. The XerC-XerD complex is essential to convert dimers of the bacterial chromosome into monomers to permit their segregation at cell division. It also contributes to the segregational stability of plasmids.</text>
</comment>
<dbReference type="HAMAP" id="MF_01808">
    <property type="entry name" value="Recomb_XerC_XerD"/>
    <property type="match status" value="1"/>
</dbReference>
<evidence type="ECO:0000256" key="3">
    <source>
        <dbReference type="ARBA" id="ARBA00022618"/>
    </source>
</evidence>
<evidence type="ECO:0000256" key="9">
    <source>
        <dbReference type="HAMAP-Rule" id="MF_01808"/>
    </source>
</evidence>